<feature type="signal peptide" evidence="16">
    <location>
        <begin position="1"/>
        <end position="26"/>
    </location>
</feature>
<dbReference type="PANTHER" id="PTHR21581">
    <property type="entry name" value="D-ALANYL-D-ALANINE CARBOXYPEPTIDASE"/>
    <property type="match status" value="1"/>
</dbReference>
<dbReference type="AlphaFoldDB" id="A0A142B8S1"/>
<comment type="pathway">
    <text evidence="2">Cell wall biogenesis; peptidoglycan biosynthesis.</text>
</comment>
<dbReference type="GO" id="GO:0009002">
    <property type="term" value="F:serine-type D-Ala-D-Ala carboxypeptidase activity"/>
    <property type="evidence" value="ECO:0007669"/>
    <property type="project" value="UniProtKB-EC"/>
</dbReference>
<dbReference type="InterPro" id="IPR012338">
    <property type="entry name" value="Beta-lactam/transpept-like"/>
</dbReference>
<dbReference type="SUPFAM" id="SSF69189">
    <property type="entry name" value="Penicillin-binding protein associated domain"/>
    <property type="match status" value="1"/>
</dbReference>
<evidence type="ECO:0000256" key="6">
    <source>
        <dbReference type="ARBA" id="ARBA00022670"/>
    </source>
</evidence>
<evidence type="ECO:0000313" key="18">
    <source>
        <dbReference type="EMBL" id="AMO55147.1"/>
    </source>
</evidence>
<keyword evidence="10" id="KW-0573">Peptidoglycan synthesis</keyword>
<keyword evidence="8 18" id="KW-0378">Hydrolase</keyword>
<evidence type="ECO:0000256" key="7">
    <source>
        <dbReference type="ARBA" id="ARBA00022729"/>
    </source>
</evidence>
<dbReference type="PRINTS" id="PR00725">
    <property type="entry name" value="DADACBPTASE1"/>
</dbReference>
<comment type="catalytic activity">
    <reaction evidence="12">
        <text>Preferential cleavage: (Ac)2-L-Lys-D-Ala-|-D-Ala. Also transpeptidation of peptidyl-alanyl moieties that are N-acyl substituents of D-alanine.</text>
        <dbReference type="EC" id="3.4.16.4"/>
    </reaction>
</comment>
<dbReference type="InterPro" id="IPR015956">
    <property type="entry name" value="Peniciliin-bd_prot_C_sf"/>
</dbReference>
<organism evidence="18 19">
    <name type="scientific">Endozoicomonas montiporae CL-33</name>
    <dbReference type="NCBI Taxonomy" id="570277"/>
    <lineage>
        <taxon>Bacteria</taxon>
        <taxon>Pseudomonadati</taxon>
        <taxon>Pseudomonadota</taxon>
        <taxon>Gammaproteobacteria</taxon>
        <taxon>Oceanospirillales</taxon>
        <taxon>Endozoicomonadaceae</taxon>
        <taxon>Endozoicomonas</taxon>
    </lineage>
</organism>
<evidence type="ECO:0000256" key="2">
    <source>
        <dbReference type="ARBA" id="ARBA00004752"/>
    </source>
</evidence>
<dbReference type="InterPro" id="IPR001967">
    <property type="entry name" value="Peptidase_S11_N"/>
</dbReference>
<dbReference type="Proteomes" id="UP000071065">
    <property type="component" value="Chromosome"/>
</dbReference>
<dbReference type="SUPFAM" id="SSF56601">
    <property type="entry name" value="beta-lactamase/transpeptidase-like"/>
    <property type="match status" value="1"/>
</dbReference>
<dbReference type="SMART" id="SM00936">
    <property type="entry name" value="PBP5_C"/>
    <property type="match status" value="1"/>
</dbReference>
<comment type="function">
    <text evidence="1">Removes C-terminal D-alanyl residues from sugar-peptide cell wall precursors.</text>
</comment>
<dbReference type="InterPro" id="IPR018044">
    <property type="entry name" value="Peptidase_S11"/>
</dbReference>
<feature type="active site" description="Proton acceptor" evidence="13">
    <location>
        <position position="72"/>
    </location>
</feature>
<evidence type="ECO:0000256" key="16">
    <source>
        <dbReference type="SAM" id="SignalP"/>
    </source>
</evidence>
<keyword evidence="7 16" id="KW-0732">Signal</keyword>
<evidence type="ECO:0000256" key="4">
    <source>
        <dbReference type="ARBA" id="ARBA00012448"/>
    </source>
</evidence>
<keyword evidence="6" id="KW-0645">Protease</keyword>
<feature type="domain" description="Peptidase S11 D-Ala-D-Ala carboxypeptidase A C-terminal" evidence="17">
    <location>
        <begin position="289"/>
        <end position="379"/>
    </location>
</feature>
<evidence type="ECO:0000256" key="3">
    <source>
        <dbReference type="ARBA" id="ARBA00007164"/>
    </source>
</evidence>
<keyword evidence="9" id="KW-0133">Cell shape</keyword>
<reference evidence="18 19" key="1">
    <citation type="journal article" date="2016" name="Front. Microbiol.">
        <title>Genomic Insight into the Host-Endosymbiont Relationship of Endozoicomonas montiporae CL-33(T) with its Coral Host.</title>
        <authorList>
            <person name="Ding J.-Y."/>
            <person name="Shiu J.-H."/>
            <person name="Chen W.-M."/>
            <person name="Chiang Y.-R."/>
            <person name="Tang S.-L."/>
        </authorList>
    </citation>
    <scope>NUCLEOTIDE SEQUENCE [LARGE SCALE GENOMIC DNA]</scope>
    <source>
        <strain evidence="18 19">CL-33</strain>
    </source>
</reference>
<dbReference type="EMBL" id="CP013251">
    <property type="protein sequence ID" value="AMO55147.1"/>
    <property type="molecule type" value="Genomic_DNA"/>
</dbReference>
<evidence type="ECO:0000256" key="5">
    <source>
        <dbReference type="ARBA" id="ARBA00022645"/>
    </source>
</evidence>
<keyword evidence="11" id="KW-0961">Cell wall biogenesis/degradation</keyword>
<dbReference type="PATRIC" id="fig|570277.3.peg.1015"/>
<evidence type="ECO:0000256" key="11">
    <source>
        <dbReference type="ARBA" id="ARBA00023316"/>
    </source>
</evidence>
<dbReference type="Pfam" id="PF07943">
    <property type="entry name" value="PBP5_C"/>
    <property type="match status" value="1"/>
</dbReference>
<dbReference type="PANTHER" id="PTHR21581:SF6">
    <property type="entry name" value="TRAFFICKING PROTEIN PARTICLE COMPLEX SUBUNIT 12"/>
    <property type="match status" value="1"/>
</dbReference>
<evidence type="ECO:0000256" key="13">
    <source>
        <dbReference type="PIRSR" id="PIRSR618044-1"/>
    </source>
</evidence>
<evidence type="ECO:0000259" key="17">
    <source>
        <dbReference type="SMART" id="SM00936"/>
    </source>
</evidence>
<evidence type="ECO:0000313" key="19">
    <source>
        <dbReference type="Proteomes" id="UP000071065"/>
    </source>
</evidence>
<dbReference type="STRING" id="570277.EZMO1_0932"/>
<proteinExistence type="inferred from homology"/>
<dbReference type="GO" id="GO:0008360">
    <property type="term" value="P:regulation of cell shape"/>
    <property type="evidence" value="ECO:0007669"/>
    <property type="project" value="UniProtKB-KW"/>
</dbReference>
<accession>A0A142B8S1</accession>
<name>A0A142B8S1_9GAMM</name>
<evidence type="ECO:0000256" key="9">
    <source>
        <dbReference type="ARBA" id="ARBA00022960"/>
    </source>
</evidence>
<dbReference type="GO" id="GO:0071555">
    <property type="term" value="P:cell wall organization"/>
    <property type="evidence" value="ECO:0007669"/>
    <property type="project" value="UniProtKB-KW"/>
</dbReference>
<dbReference type="Pfam" id="PF00768">
    <property type="entry name" value="Peptidase_S11"/>
    <property type="match status" value="1"/>
</dbReference>
<feature type="chain" id="PRO_5007492907" description="serine-type D-Ala-D-Ala carboxypeptidase" evidence="16">
    <location>
        <begin position="27"/>
        <end position="398"/>
    </location>
</feature>
<dbReference type="Gene3D" id="3.40.710.10">
    <property type="entry name" value="DD-peptidase/beta-lactamase superfamily"/>
    <property type="match status" value="1"/>
</dbReference>
<evidence type="ECO:0000256" key="12">
    <source>
        <dbReference type="ARBA" id="ARBA00034000"/>
    </source>
</evidence>
<evidence type="ECO:0000256" key="15">
    <source>
        <dbReference type="RuleBase" id="RU004016"/>
    </source>
</evidence>
<feature type="binding site" evidence="14">
    <location>
        <position position="239"/>
    </location>
    <ligand>
        <name>substrate</name>
    </ligand>
</feature>
<gene>
    <name evidence="18" type="primary">dacA1</name>
    <name evidence="18" type="ORF">EZMO1_0932</name>
</gene>
<feature type="active site" evidence="13">
    <location>
        <position position="129"/>
    </location>
</feature>
<dbReference type="OrthoDB" id="9795979at2"/>
<keyword evidence="5 18" id="KW-0121">Carboxypeptidase</keyword>
<dbReference type="UniPathway" id="UPA00219"/>
<protein>
    <recommendedName>
        <fullName evidence="4">serine-type D-Ala-D-Ala carboxypeptidase</fullName>
        <ecNumber evidence="4">3.4.16.4</ecNumber>
    </recommendedName>
</protein>
<dbReference type="InterPro" id="IPR037167">
    <property type="entry name" value="Peptidase_S11_C_sf"/>
</dbReference>
<dbReference type="InterPro" id="IPR012907">
    <property type="entry name" value="Peptidase_S11_C"/>
</dbReference>
<sequence length="398" mass="44026">MIKRKHPARRLAGLVTMMFCLSTGIARVQASALIPAAPKLGSKSYILMDADSGEILAAEKIDEPMHPASLTKMMTSYIGEAEVAAGNIGRSDKVLVSEKAWRMGGSTMFIEVGDRVPVEELLKGIIIVSGNDASVALAEHIAGSEEGFSQMMNGTARKLGMVNTHFVNSSGWPAEDHYSTARDLAVLSKHIVQDYPEDYHLYAQKYFQYGVNKRTGEPLRRQANRNRLLWTNPSVDGLKTGHIEATGYHLAATALRDNRRLITVIMGSNSEKQRAEEAQKLLTYGFRFFENVDVKRGGQPLESVRIWKGAEDEVNVMIEKDLIVTVPRGTGKDLTAVLKVDSTIEAPITRGQPLGSLKVMRGEEVVKEVPLLAQRSVERGGFFKRVWDSIVMFFSNLF</sequence>
<dbReference type="KEGG" id="emp:EZMO1_0932"/>
<dbReference type="GO" id="GO:0006508">
    <property type="term" value="P:proteolysis"/>
    <property type="evidence" value="ECO:0007669"/>
    <property type="project" value="UniProtKB-KW"/>
</dbReference>
<comment type="similarity">
    <text evidence="3 15">Belongs to the peptidase S11 family.</text>
</comment>
<feature type="active site" description="Acyl-ester intermediate" evidence="13">
    <location>
        <position position="69"/>
    </location>
</feature>
<dbReference type="GO" id="GO:0009252">
    <property type="term" value="P:peptidoglycan biosynthetic process"/>
    <property type="evidence" value="ECO:0007669"/>
    <property type="project" value="UniProtKB-UniPathway"/>
</dbReference>
<evidence type="ECO:0000256" key="1">
    <source>
        <dbReference type="ARBA" id="ARBA00003217"/>
    </source>
</evidence>
<evidence type="ECO:0000256" key="8">
    <source>
        <dbReference type="ARBA" id="ARBA00022801"/>
    </source>
</evidence>
<evidence type="ECO:0000256" key="10">
    <source>
        <dbReference type="ARBA" id="ARBA00022984"/>
    </source>
</evidence>
<dbReference type="Gene3D" id="2.60.410.10">
    <property type="entry name" value="D-Ala-D-Ala carboxypeptidase, C-terminal domain"/>
    <property type="match status" value="1"/>
</dbReference>
<dbReference type="EC" id="3.4.16.4" evidence="4"/>
<evidence type="ECO:0000256" key="14">
    <source>
        <dbReference type="PIRSR" id="PIRSR618044-2"/>
    </source>
</evidence>